<dbReference type="Proteomes" id="UP000254945">
    <property type="component" value="Unassembled WGS sequence"/>
</dbReference>
<dbReference type="SUPFAM" id="SSF51445">
    <property type="entry name" value="(Trans)glycosidases"/>
    <property type="match status" value="1"/>
</dbReference>
<proteinExistence type="predicted"/>
<gene>
    <name evidence="4" type="ORF">NCTC4524_03938</name>
</gene>
<dbReference type="InterPro" id="IPR031768">
    <property type="entry name" value="CBM60_xylan-bd"/>
</dbReference>
<dbReference type="InterPro" id="IPR017853">
    <property type="entry name" value="GH"/>
</dbReference>
<dbReference type="Gene3D" id="2.60.60.40">
    <property type="match status" value="1"/>
</dbReference>
<organism evidence="4 5">
    <name type="scientific">Mycolicibacterium senegalense</name>
    <dbReference type="NCBI Taxonomy" id="1796"/>
    <lineage>
        <taxon>Bacteria</taxon>
        <taxon>Bacillati</taxon>
        <taxon>Actinomycetota</taxon>
        <taxon>Actinomycetes</taxon>
        <taxon>Mycobacteriales</taxon>
        <taxon>Mycobacteriaceae</taxon>
        <taxon>Mycolicibacterium</taxon>
    </lineage>
</organism>
<dbReference type="Pfam" id="PF16841">
    <property type="entry name" value="CBM60"/>
    <property type="match status" value="1"/>
</dbReference>
<dbReference type="AlphaFoldDB" id="A0A378W6W7"/>
<reference evidence="4 5" key="1">
    <citation type="submission" date="2018-06" db="EMBL/GenBank/DDBJ databases">
        <authorList>
            <consortium name="Pathogen Informatics"/>
            <person name="Doyle S."/>
        </authorList>
    </citation>
    <scope>NUCLEOTIDE SEQUENCE [LARGE SCALE GENOMIC DNA]</scope>
    <source>
        <strain evidence="4 5">NCTC4524</strain>
    </source>
</reference>
<feature type="chain" id="PRO_5043165338" evidence="1">
    <location>
        <begin position="33"/>
        <end position="677"/>
    </location>
</feature>
<feature type="signal peptide" evidence="1">
    <location>
        <begin position="1"/>
        <end position="32"/>
    </location>
</feature>
<name>A0A378W6W7_9MYCO</name>
<feature type="domain" description="Carbohydrate binding module xylan-binding" evidence="3">
    <location>
        <begin position="85"/>
        <end position="158"/>
    </location>
</feature>
<keyword evidence="1" id="KW-0732">Signal</keyword>
<dbReference type="RefSeq" id="WP_051752384.1">
    <property type="nucleotide sequence ID" value="NZ_CP081000.1"/>
</dbReference>
<dbReference type="Pfam" id="PF16116">
    <property type="entry name" value="DUF4832"/>
    <property type="match status" value="1"/>
</dbReference>
<dbReference type="InterPro" id="IPR032267">
    <property type="entry name" value="DUF4832"/>
</dbReference>
<evidence type="ECO:0000259" key="3">
    <source>
        <dbReference type="Pfam" id="PF16841"/>
    </source>
</evidence>
<evidence type="ECO:0000256" key="1">
    <source>
        <dbReference type="SAM" id="SignalP"/>
    </source>
</evidence>
<protein>
    <submittedName>
        <fullName evidence="4">Putative secreted protein</fullName>
    </submittedName>
</protein>
<feature type="domain" description="DUF4832" evidence="2">
    <location>
        <begin position="486"/>
        <end position="613"/>
    </location>
</feature>
<sequence length="677" mass="72033">MLSLRPTLFVAGVAVLLATVLCVINVSPPAQAADSTALEAEAMTIQPAASGSVFNDSSASTGRALGMWANSTATATLSLPAVVKVVVRAKGQRCQGMPTMVVGIDGTMVGTTTVNATTWTDYATTVNIPAGSHAVTVAYTNDARSLLCDRNLLVDKLTFVAGGPTTPPGTPGSISLGAVIPFTAADLTNAQRGQYENLGVGLFPQSQPAQSAYPAWPAAADAGARYEWRDIQPTDARTFNFAPIDNAIATAAAAGKRFHFRIMAFASCCRTSYPAATNVSVPDWLRAAPGATGNYVRNGITHVVPNWNHDGYLSAVENLVTALGNRYNKDERVAWFELSGYGDFSENHNAFMRDSLGVPGPAPANSVAALGYYSQYQDQYITKPSIARIVNATLRAFPDTRVLTTAQNAEIVKQAMRDSPVLSTTRRPVGVRADCLGVYEPPQTWAVNPYSQYVQGNDPIIPVLLERWRTAPVVTEWCNFAPDGNQAFFDKGVKDTVNFHVSMLSSTVPMYQGSTSMPSDLYQQWAKANKFSGYRYAMTAASLPGTATAGSAVPLTVRWANFGSAPTYDAWQITYELRDAAGTVRRTVNSPLALQKLAAAQNYTDTTNEPTPQAADDTVSLSTTGLSAGVYNVAAKVVWNEHKAAGTNVVTNMPPMRLAQAGRDSTGGYPIGTVTVS</sequence>
<evidence type="ECO:0000313" key="4">
    <source>
        <dbReference type="EMBL" id="SUA27961.1"/>
    </source>
</evidence>
<evidence type="ECO:0000259" key="2">
    <source>
        <dbReference type="Pfam" id="PF16116"/>
    </source>
</evidence>
<dbReference type="STRING" id="1796.ABW05_11715"/>
<dbReference type="Gene3D" id="3.20.20.80">
    <property type="entry name" value="Glycosidases"/>
    <property type="match status" value="1"/>
</dbReference>
<dbReference type="EMBL" id="UGQQ01000002">
    <property type="protein sequence ID" value="SUA27961.1"/>
    <property type="molecule type" value="Genomic_DNA"/>
</dbReference>
<evidence type="ECO:0000313" key="5">
    <source>
        <dbReference type="Proteomes" id="UP000254945"/>
    </source>
</evidence>
<accession>A0A378W6W7</accession>